<reference evidence="1 2" key="1">
    <citation type="submission" date="2019-04" db="EMBL/GenBank/DDBJ databases">
        <title>An improved genome assembly and genetic linkage map for asparagus bean, Vigna unguiculata ssp. sesquipedialis.</title>
        <authorList>
            <person name="Xia Q."/>
            <person name="Zhang R."/>
            <person name="Dong Y."/>
        </authorList>
    </citation>
    <scope>NUCLEOTIDE SEQUENCE [LARGE SCALE GENOMIC DNA]</scope>
    <source>
        <tissue evidence="1">Leaf</tissue>
    </source>
</reference>
<accession>A0A4D6MRZ5</accession>
<sequence length="75" mass="8004">MAQAGDVGSGQRVISPKLEGRAQREFVECHCNELAQAREPNLSKTGLITCAKASSLSEINAVLDVLLVHIDADLD</sequence>
<name>A0A4D6MRZ5_VIGUN</name>
<evidence type="ECO:0000313" key="1">
    <source>
        <dbReference type="EMBL" id="QCE03848.1"/>
    </source>
</evidence>
<proteinExistence type="predicted"/>
<dbReference type="AlphaFoldDB" id="A0A4D6MRZ5"/>
<dbReference type="Proteomes" id="UP000501690">
    <property type="component" value="Linkage Group LG8"/>
</dbReference>
<evidence type="ECO:0000313" key="2">
    <source>
        <dbReference type="Proteomes" id="UP000501690"/>
    </source>
</evidence>
<dbReference type="EMBL" id="CP039352">
    <property type="protein sequence ID" value="QCE03848.1"/>
    <property type="molecule type" value="Genomic_DNA"/>
</dbReference>
<keyword evidence="2" id="KW-1185">Reference proteome</keyword>
<gene>
    <name evidence="1" type="ORF">DEO72_LG8g1877</name>
</gene>
<protein>
    <submittedName>
        <fullName evidence="1">Uncharacterized protein</fullName>
    </submittedName>
</protein>
<organism evidence="1 2">
    <name type="scientific">Vigna unguiculata</name>
    <name type="common">Cowpea</name>
    <dbReference type="NCBI Taxonomy" id="3917"/>
    <lineage>
        <taxon>Eukaryota</taxon>
        <taxon>Viridiplantae</taxon>
        <taxon>Streptophyta</taxon>
        <taxon>Embryophyta</taxon>
        <taxon>Tracheophyta</taxon>
        <taxon>Spermatophyta</taxon>
        <taxon>Magnoliopsida</taxon>
        <taxon>eudicotyledons</taxon>
        <taxon>Gunneridae</taxon>
        <taxon>Pentapetalae</taxon>
        <taxon>rosids</taxon>
        <taxon>fabids</taxon>
        <taxon>Fabales</taxon>
        <taxon>Fabaceae</taxon>
        <taxon>Papilionoideae</taxon>
        <taxon>50 kb inversion clade</taxon>
        <taxon>NPAAA clade</taxon>
        <taxon>indigoferoid/millettioid clade</taxon>
        <taxon>Phaseoleae</taxon>
        <taxon>Vigna</taxon>
    </lineage>
</organism>